<protein>
    <recommendedName>
        <fullName evidence="3">Glycoside hydrolase family 5 domain-containing protein</fullName>
    </recommendedName>
</protein>
<organism evidence="1 2">
    <name type="scientific">Ktedonosporobacter rubrisoli</name>
    <dbReference type="NCBI Taxonomy" id="2509675"/>
    <lineage>
        <taxon>Bacteria</taxon>
        <taxon>Bacillati</taxon>
        <taxon>Chloroflexota</taxon>
        <taxon>Ktedonobacteria</taxon>
        <taxon>Ktedonobacterales</taxon>
        <taxon>Ktedonosporobacteraceae</taxon>
        <taxon>Ktedonosporobacter</taxon>
    </lineage>
</organism>
<dbReference type="Proteomes" id="UP000290365">
    <property type="component" value="Chromosome"/>
</dbReference>
<reference evidence="1 2" key="1">
    <citation type="submission" date="2019-01" db="EMBL/GenBank/DDBJ databases">
        <title>Ktedonosporobacter rubrisoli SCAWS-G2.</title>
        <authorList>
            <person name="Huang Y."/>
            <person name="Yan B."/>
        </authorList>
    </citation>
    <scope>NUCLEOTIDE SEQUENCE [LARGE SCALE GENOMIC DNA]</scope>
    <source>
        <strain evidence="1 2">SCAWS-G2</strain>
    </source>
</reference>
<dbReference type="Pfam" id="PF22612">
    <property type="entry name" value="GH113"/>
    <property type="match status" value="1"/>
</dbReference>
<evidence type="ECO:0000313" key="1">
    <source>
        <dbReference type="EMBL" id="QBD78346.1"/>
    </source>
</evidence>
<dbReference type="RefSeq" id="WP_129889399.1">
    <property type="nucleotide sequence ID" value="NZ_CP035758.1"/>
</dbReference>
<dbReference type="CDD" id="cd19608">
    <property type="entry name" value="GH113_mannanase-like"/>
    <property type="match status" value="1"/>
</dbReference>
<keyword evidence="2" id="KW-1185">Reference proteome</keyword>
<evidence type="ECO:0008006" key="3">
    <source>
        <dbReference type="Google" id="ProtNLM"/>
    </source>
</evidence>
<accession>A0A4P6JTV8</accession>
<dbReference type="Gene3D" id="3.20.20.80">
    <property type="entry name" value="Glycosidases"/>
    <property type="match status" value="1"/>
</dbReference>
<dbReference type="OrthoDB" id="9773531at2"/>
<dbReference type="SUPFAM" id="SSF51445">
    <property type="entry name" value="(Trans)glycosidases"/>
    <property type="match status" value="1"/>
</dbReference>
<name>A0A4P6JTV8_KTERU</name>
<dbReference type="InterPro" id="IPR017853">
    <property type="entry name" value="GH"/>
</dbReference>
<proteinExistence type="predicted"/>
<dbReference type="AlphaFoldDB" id="A0A4P6JTV8"/>
<evidence type="ECO:0000313" key="2">
    <source>
        <dbReference type="Proteomes" id="UP000290365"/>
    </source>
</evidence>
<dbReference type="InterPro" id="IPR055151">
    <property type="entry name" value="GH113"/>
</dbReference>
<gene>
    <name evidence="1" type="ORF">EPA93_21025</name>
</gene>
<dbReference type="KEGG" id="kbs:EPA93_21025"/>
<sequence length="379" mass="42149">MKFRSCATYSLALTTIVGGVLLQWILLSGNNPFSMLASLLPNNQHAPARVAGMAISPPATHLWHPGFEAGIIFPRPGQTAYGIEDPTWQTGLRDIHEQTGARWIQITVELFQPSLNSTQVTASTQTATPQAIREGIRAAHQNNYLVFVSPHLIIDGKEHRAGQLHYTNQQQLNTWFSSYWQALRPYIVAAQEEHAEQFSLGTELTGLEHVPVGHWNQLITQAHALFHGKLTYSMHWTYQTSKLPGWMRHPFLNEIGIAAYYPLATAQQQLSDSGLNELWQQKAGLPLDAIATQLKKPVLISAIGYRDRADALLHPEQSTTNAPINEGLQAEALNAALSYCASDPHIAGIFVWGWSVPHFQPNRRLAAPVIKHWYSAINS</sequence>
<dbReference type="EMBL" id="CP035758">
    <property type="protein sequence ID" value="QBD78346.1"/>
    <property type="molecule type" value="Genomic_DNA"/>
</dbReference>